<dbReference type="Proteomes" id="UP001497512">
    <property type="component" value="Chromosome 8"/>
</dbReference>
<evidence type="ECO:0000256" key="1">
    <source>
        <dbReference type="SAM" id="Phobius"/>
    </source>
</evidence>
<name>A0ABP0UZU0_9BRYO</name>
<accession>A0ABP0UZU0</accession>
<evidence type="ECO:0008006" key="4">
    <source>
        <dbReference type="Google" id="ProtNLM"/>
    </source>
</evidence>
<dbReference type="EMBL" id="OZ019900">
    <property type="protein sequence ID" value="CAK9234210.1"/>
    <property type="molecule type" value="Genomic_DNA"/>
</dbReference>
<reference evidence="2" key="1">
    <citation type="submission" date="2024-02" db="EMBL/GenBank/DDBJ databases">
        <authorList>
            <consortium name="ELIXIR-Norway"/>
            <consortium name="Elixir Norway"/>
        </authorList>
    </citation>
    <scope>NUCLEOTIDE SEQUENCE</scope>
</reference>
<keyword evidence="1" id="KW-1133">Transmembrane helix</keyword>
<sequence>MAETTSNWLWFLQVFGLNLWSTVYKYVIFSLAIQALFANGEDSPCEWVPIPYLTDYCKIFFTSDYLFLSEGFVMTLIVVAAIIEWLNNFSFFNLVYKYIISKVLQQKGTFFEELRRMLYSSSAFKEGGLVSCNPAELWPATLVLSDVGFLHAKLDEAEEHTLEINTKGRGVFRFVIGQLDINIKTNQLTANPEIWHVESITNIEDSETEVLLREMTIQQVNLLIKVLRKWEKETPHVGVIESTSKLLGFNVLHAMQLSEILDHIKEGKNIMMNDTSLKGELVFIAGQMVSVKFKQKKHEEV</sequence>
<evidence type="ECO:0000313" key="2">
    <source>
        <dbReference type="EMBL" id="CAK9234210.1"/>
    </source>
</evidence>
<evidence type="ECO:0000313" key="3">
    <source>
        <dbReference type="Proteomes" id="UP001497512"/>
    </source>
</evidence>
<proteinExistence type="predicted"/>
<organism evidence="2 3">
    <name type="scientific">Sphagnum troendelagicum</name>
    <dbReference type="NCBI Taxonomy" id="128251"/>
    <lineage>
        <taxon>Eukaryota</taxon>
        <taxon>Viridiplantae</taxon>
        <taxon>Streptophyta</taxon>
        <taxon>Embryophyta</taxon>
        <taxon>Bryophyta</taxon>
        <taxon>Sphagnophytina</taxon>
        <taxon>Sphagnopsida</taxon>
        <taxon>Sphagnales</taxon>
        <taxon>Sphagnaceae</taxon>
        <taxon>Sphagnum</taxon>
    </lineage>
</organism>
<gene>
    <name evidence="2" type="ORF">CSSPTR1EN2_LOCUS22103</name>
</gene>
<protein>
    <recommendedName>
        <fullName evidence="4">ATP synthase protein MI25</fullName>
    </recommendedName>
</protein>
<feature type="transmembrane region" description="Helical" evidence="1">
    <location>
        <begin position="72"/>
        <end position="96"/>
    </location>
</feature>
<keyword evidence="1" id="KW-0472">Membrane</keyword>
<keyword evidence="1" id="KW-0812">Transmembrane</keyword>
<keyword evidence="3" id="KW-1185">Reference proteome</keyword>